<accession>A0A8S1KR86</accession>
<dbReference type="InterPro" id="IPR004843">
    <property type="entry name" value="Calcineurin-like_PHP"/>
</dbReference>
<evidence type="ECO:0000256" key="1">
    <source>
        <dbReference type="ARBA" id="ARBA00022729"/>
    </source>
</evidence>
<feature type="transmembrane region" description="Helical" evidence="2">
    <location>
        <begin position="79"/>
        <end position="103"/>
    </location>
</feature>
<feature type="domain" description="Calcineurin-like phosphoesterase" evidence="3">
    <location>
        <begin position="335"/>
        <end position="491"/>
    </location>
</feature>
<keyword evidence="2" id="KW-1133">Transmembrane helix</keyword>
<keyword evidence="5" id="KW-1185">Reference proteome</keyword>
<keyword evidence="1" id="KW-0732">Signal</keyword>
<comment type="caution">
    <text evidence="4">The sequence shown here is derived from an EMBL/GenBank/DDBJ whole genome shotgun (WGS) entry which is preliminary data.</text>
</comment>
<keyword evidence="2" id="KW-0472">Membrane</keyword>
<dbReference type="AlphaFoldDB" id="A0A8S1KR86"/>
<gene>
    <name evidence="4" type="ORF">PPRIM_AZ9-3.1.T0230062</name>
</gene>
<dbReference type="InterPro" id="IPR039331">
    <property type="entry name" value="PAPs-like"/>
</dbReference>
<protein>
    <recommendedName>
        <fullName evidence="3">Calcineurin-like phosphoesterase domain-containing protein</fullName>
    </recommendedName>
</protein>
<dbReference type="Proteomes" id="UP000688137">
    <property type="component" value="Unassembled WGS sequence"/>
</dbReference>
<feature type="transmembrane region" description="Helical" evidence="2">
    <location>
        <begin position="109"/>
        <end position="131"/>
    </location>
</feature>
<dbReference type="Pfam" id="PF00149">
    <property type="entry name" value="Metallophos"/>
    <property type="match status" value="1"/>
</dbReference>
<evidence type="ECO:0000313" key="5">
    <source>
        <dbReference type="Proteomes" id="UP000688137"/>
    </source>
</evidence>
<evidence type="ECO:0000259" key="3">
    <source>
        <dbReference type="Pfam" id="PF00149"/>
    </source>
</evidence>
<keyword evidence="2" id="KW-0812">Transmembrane</keyword>
<dbReference type="PANTHER" id="PTHR22953">
    <property type="entry name" value="ACID PHOSPHATASE RELATED"/>
    <property type="match status" value="1"/>
</dbReference>
<evidence type="ECO:0000256" key="2">
    <source>
        <dbReference type="SAM" id="Phobius"/>
    </source>
</evidence>
<reference evidence="4" key="1">
    <citation type="submission" date="2021-01" db="EMBL/GenBank/DDBJ databases">
        <authorList>
            <consortium name="Genoscope - CEA"/>
            <person name="William W."/>
        </authorList>
    </citation>
    <scope>NUCLEOTIDE SEQUENCE</scope>
</reference>
<feature type="transmembrane region" description="Helical" evidence="2">
    <location>
        <begin position="26"/>
        <end position="49"/>
    </location>
</feature>
<organism evidence="4 5">
    <name type="scientific">Paramecium primaurelia</name>
    <dbReference type="NCBI Taxonomy" id="5886"/>
    <lineage>
        <taxon>Eukaryota</taxon>
        <taxon>Sar</taxon>
        <taxon>Alveolata</taxon>
        <taxon>Ciliophora</taxon>
        <taxon>Intramacronucleata</taxon>
        <taxon>Oligohymenophorea</taxon>
        <taxon>Peniculida</taxon>
        <taxon>Parameciidae</taxon>
        <taxon>Paramecium</taxon>
    </lineage>
</organism>
<evidence type="ECO:0000313" key="4">
    <source>
        <dbReference type="EMBL" id="CAD8055206.1"/>
    </source>
</evidence>
<dbReference type="OMA" id="KFAHYHV"/>
<feature type="transmembrane region" description="Helical" evidence="2">
    <location>
        <begin position="152"/>
        <end position="175"/>
    </location>
</feature>
<dbReference type="PANTHER" id="PTHR22953:SF153">
    <property type="entry name" value="PURPLE ACID PHOSPHATASE"/>
    <property type="match status" value="1"/>
</dbReference>
<dbReference type="EMBL" id="CAJJDM010000021">
    <property type="protein sequence ID" value="CAD8055206.1"/>
    <property type="molecule type" value="Genomic_DNA"/>
</dbReference>
<sequence>MTFFDLLWDGKSMTYDHSFAMEVAKVVVLISMGIFVVNIILSVIVHFLLKPKKMKEVGQINITDSFFDVKQEKKPMSAIIVESINIVLFWFIIGPLAIALVGYSVFNLIHSWLCGFLIFLLGIFGILVQIWRNSQFWKNKSFKKRYISAAIYFKYLLVFELTTVIFFSIFLPLAFQKGCLCVYNKAYGVDTFLDLQFSTKWTRSNWLPDEVCPKGTLCHIYATLPEETSKEVFINVHSGTDIDELNAQMKFQDSKINIKCDKIPFPSSVEERGQRNVFTCFFTGLQSYTLYDVDLIYKEKVLNSTKYRTIAEQYSDDDLVILFGGDWGYQTKGLMIVDQISKVNPDAILIGGDIAYDNGNVHCYYSFDLLLQVFETQFIKVGRLIPFIFSVGNHDVGFNDYAKYNITVSNERGPLYFTYFPQRKSVDNTVLPVKNRVTFNIQKMQNLLLFGLDSGYLYPHNGTQSEWMISILKNESYATFNKFAHYHVPIYPTCYNNKSFMNSWDNLLQARAIWVPLFDQYEFVGAFENHVHQYKRTFPLIANKKSEKGTVYFGDGSMGIRSVNCEDESKTYLPGRPFDDIFETVITNNSDHFWVLKSYGKNQTIDFNAFQPDYTFIQNSTYVVNAKERKIKIDL</sequence>
<name>A0A8S1KR86_PARPR</name>
<proteinExistence type="predicted"/>
<dbReference type="GO" id="GO:0003993">
    <property type="term" value="F:acid phosphatase activity"/>
    <property type="evidence" value="ECO:0007669"/>
    <property type="project" value="InterPro"/>
</dbReference>